<dbReference type="PANTHER" id="PTHR42905:SF16">
    <property type="entry name" value="CARBOXYPHOSPHONOENOLPYRUVATE PHOSPHONOMUTASE-LIKE PROTEIN (AFU_ORTHOLOGUE AFUA_5G07230)"/>
    <property type="match status" value="1"/>
</dbReference>
<dbReference type="EMBL" id="JBHSRF010000004">
    <property type="protein sequence ID" value="MFC6080330.1"/>
    <property type="molecule type" value="Genomic_DNA"/>
</dbReference>
<comment type="caution">
    <text evidence="1">The sequence shown here is derived from an EMBL/GenBank/DDBJ whole genome shotgun (WGS) entry which is preliminary data.</text>
</comment>
<name>A0ABW1NBK6_9ACTN</name>
<organism evidence="1 2">
    <name type="scientific">Sphaerisporangium aureirubrum</name>
    <dbReference type="NCBI Taxonomy" id="1544736"/>
    <lineage>
        <taxon>Bacteria</taxon>
        <taxon>Bacillati</taxon>
        <taxon>Actinomycetota</taxon>
        <taxon>Actinomycetes</taxon>
        <taxon>Streptosporangiales</taxon>
        <taxon>Streptosporangiaceae</taxon>
        <taxon>Sphaerisporangium</taxon>
    </lineage>
</organism>
<sequence length="262" mass="27118">MSAPVERAALTEKSATLRALHVPGRPLVLPNVWDAGSARVVVDAGFPVVATGSAAVARSLGYDDGEATPAEEMLAAVARITRAVPVPVTADMERGYGMAPAELAERVAAAGAVGVNLEDSDPRTGAIIDPAEQEDFLSAVRAAAPELVINARADTFVHGTGSPGQRLTEAVERGRRYLRAGADCVFPILATDPAVITTLVTEIAAPVNILLLPGMPSIPDLSTMGVARISFGAGLHTLLQTHHRTLLDTITSGTSPFAPPQP</sequence>
<dbReference type="InterPro" id="IPR040442">
    <property type="entry name" value="Pyrv_kinase-like_dom_sf"/>
</dbReference>
<keyword evidence="1" id="KW-0456">Lyase</keyword>
<dbReference type="InterPro" id="IPR015813">
    <property type="entry name" value="Pyrv/PenolPyrv_kinase-like_dom"/>
</dbReference>
<dbReference type="RefSeq" id="WP_380747110.1">
    <property type="nucleotide sequence ID" value="NZ_JBHSRF010000004.1"/>
</dbReference>
<dbReference type="Gene3D" id="3.20.20.60">
    <property type="entry name" value="Phosphoenolpyruvate-binding domains"/>
    <property type="match status" value="1"/>
</dbReference>
<dbReference type="Proteomes" id="UP001596137">
    <property type="component" value="Unassembled WGS sequence"/>
</dbReference>
<accession>A0ABW1NBK6</accession>
<protein>
    <submittedName>
        <fullName evidence="1">Isocitrate lyase/phosphoenolpyruvate mutase family protein</fullName>
    </submittedName>
</protein>
<evidence type="ECO:0000313" key="2">
    <source>
        <dbReference type="Proteomes" id="UP001596137"/>
    </source>
</evidence>
<dbReference type="InterPro" id="IPR039556">
    <property type="entry name" value="ICL/PEPM"/>
</dbReference>
<reference evidence="2" key="1">
    <citation type="journal article" date="2019" name="Int. J. Syst. Evol. Microbiol.">
        <title>The Global Catalogue of Microorganisms (GCM) 10K type strain sequencing project: providing services to taxonomists for standard genome sequencing and annotation.</title>
        <authorList>
            <consortium name="The Broad Institute Genomics Platform"/>
            <consortium name="The Broad Institute Genome Sequencing Center for Infectious Disease"/>
            <person name="Wu L."/>
            <person name="Ma J."/>
        </authorList>
    </citation>
    <scope>NUCLEOTIDE SEQUENCE [LARGE SCALE GENOMIC DNA]</scope>
    <source>
        <strain evidence="2">JCM 30346</strain>
    </source>
</reference>
<evidence type="ECO:0000313" key="1">
    <source>
        <dbReference type="EMBL" id="MFC6080330.1"/>
    </source>
</evidence>
<dbReference type="Pfam" id="PF13714">
    <property type="entry name" value="PEP_mutase"/>
    <property type="match status" value="1"/>
</dbReference>
<keyword evidence="2" id="KW-1185">Reference proteome</keyword>
<gene>
    <name evidence="1" type="ORF">ACFP1K_04125</name>
</gene>
<proteinExistence type="predicted"/>
<dbReference type="PANTHER" id="PTHR42905">
    <property type="entry name" value="PHOSPHOENOLPYRUVATE CARBOXYLASE"/>
    <property type="match status" value="1"/>
</dbReference>
<dbReference type="GO" id="GO:0016829">
    <property type="term" value="F:lyase activity"/>
    <property type="evidence" value="ECO:0007669"/>
    <property type="project" value="UniProtKB-KW"/>
</dbReference>
<dbReference type="CDD" id="cd00377">
    <property type="entry name" value="ICL_PEPM"/>
    <property type="match status" value="1"/>
</dbReference>
<dbReference type="SUPFAM" id="SSF51621">
    <property type="entry name" value="Phosphoenolpyruvate/pyruvate domain"/>
    <property type="match status" value="1"/>
</dbReference>